<dbReference type="Proteomes" id="UP000009319">
    <property type="component" value="Unassembled WGS sequence"/>
</dbReference>
<dbReference type="AlphaFoldDB" id="K0Q655"/>
<dbReference type="HOGENOM" id="CLU_1823795_0_0_5"/>
<dbReference type="STRING" id="1211777.BN77_p10523"/>
<comment type="caution">
    <text evidence="1">The sequence shown here is derived from an EMBL/GenBank/DDBJ whole genome shotgun (WGS) entry which is preliminary data.</text>
</comment>
<reference evidence="1 2" key="1">
    <citation type="journal article" date="2013" name="Genome Announc.">
        <title>Draft Genome Sequence of Rhizobium mesoamericanum STM3625, a Nitrogen-Fixing Symbiont of Mimosa pudica Isolated in French Guiana (South America).</title>
        <authorList>
            <person name="Moulin L."/>
            <person name="Mornico D."/>
            <person name="Melkonian R."/>
            <person name="Klonowska A."/>
        </authorList>
    </citation>
    <scope>NUCLEOTIDE SEQUENCE [LARGE SCALE GENOMIC DNA]</scope>
    <source>
        <strain evidence="1 2">STM3625</strain>
    </source>
</reference>
<dbReference type="eggNOG" id="ENOG50300HV">
    <property type="taxonomic scope" value="Bacteria"/>
</dbReference>
<accession>K0Q655</accession>
<proteinExistence type="predicted"/>
<organism evidence="1 2">
    <name type="scientific">Rhizobium mesoamericanum STM3625</name>
    <dbReference type="NCBI Taxonomy" id="1211777"/>
    <lineage>
        <taxon>Bacteria</taxon>
        <taxon>Pseudomonadati</taxon>
        <taxon>Pseudomonadota</taxon>
        <taxon>Alphaproteobacteria</taxon>
        <taxon>Hyphomicrobiales</taxon>
        <taxon>Rhizobiaceae</taxon>
        <taxon>Rhizobium/Agrobacterium group</taxon>
        <taxon>Rhizobium</taxon>
    </lineage>
</organism>
<keyword evidence="2" id="KW-1185">Reference proteome</keyword>
<protein>
    <submittedName>
        <fullName evidence="1">Uncharacterized protein</fullName>
    </submittedName>
</protein>
<sequence length="141" mass="13531">MGTATAAAVVVVVRVAAEAVVVMVVGADADELSSPAVAVLIVAKLKTGVVDVSLTGDAVTVAVGASNKAGSKDVETMVAEGSGGRTVRGFASVCESVVGVDVAASAKANLAPLIESRGEAAPAAGDICGAVALTIKADVVV</sequence>
<name>K0Q655_9HYPH</name>
<gene>
    <name evidence="1" type="ORF">BN77_p10523</name>
</gene>
<evidence type="ECO:0000313" key="2">
    <source>
        <dbReference type="Proteomes" id="UP000009319"/>
    </source>
</evidence>
<dbReference type="EMBL" id="CANI01000043">
    <property type="protein sequence ID" value="CCM79269.1"/>
    <property type="molecule type" value="Genomic_DNA"/>
</dbReference>
<evidence type="ECO:0000313" key="1">
    <source>
        <dbReference type="EMBL" id="CCM79269.1"/>
    </source>
</evidence>